<keyword evidence="2" id="KW-1185">Reference proteome</keyword>
<dbReference type="AlphaFoldDB" id="A0A3E0I004"/>
<proteinExistence type="predicted"/>
<comment type="caution">
    <text evidence="1">The sequence shown here is derived from an EMBL/GenBank/DDBJ whole genome shotgun (WGS) entry which is preliminary data.</text>
</comment>
<gene>
    <name evidence="1" type="ORF">BCF44_103501</name>
</gene>
<organism evidence="1 2">
    <name type="scientific">Kutzneria buriramensis</name>
    <dbReference type="NCBI Taxonomy" id="1045776"/>
    <lineage>
        <taxon>Bacteria</taxon>
        <taxon>Bacillati</taxon>
        <taxon>Actinomycetota</taxon>
        <taxon>Actinomycetes</taxon>
        <taxon>Pseudonocardiales</taxon>
        <taxon>Pseudonocardiaceae</taxon>
        <taxon>Kutzneria</taxon>
    </lineage>
</organism>
<reference evidence="1 2" key="1">
    <citation type="submission" date="2018-08" db="EMBL/GenBank/DDBJ databases">
        <title>Genomic Encyclopedia of Archaeal and Bacterial Type Strains, Phase II (KMG-II): from individual species to whole genera.</title>
        <authorList>
            <person name="Goeker M."/>
        </authorList>
    </citation>
    <scope>NUCLEOTIDE SEQUENCE [LARGE SCALE GENOMIC DNA]</scope>
    <source>
        <strain evidence="1 2">DSM 45791</strain>
    </source>
</reference>
<protein>
    <submittedName>
        <fullName evidence="1">Uncharacterized protein</fullName>
    </submittedName>
</protein>
<dbReference type="EMBL" id="QUNO01000003">
    <property type="protein sequence ID" value="REH52052.1"/>
    <property type="molecule type" value="Genomic_DNA"/>
</dbReference>
<accession>A0A3E0I004</accession>
<dbReference type="Proteomes" id="UP000256269">
    <property type="component" value="Unassembled WGS sequence"/>
</dbReference>
<evidence type="ECO:0000313" key="2">
    <source>
        <dbReference type="Proteomes" id="UP000256269"/>
    </source>
</evidence>
<evidence type="ECO:0000313" key="1">
    <source>
        <dbReference type="EMBL" id="REH52052.1"/>
    </source>
</evidence>
<name>A0A3E0I004_9PSEU</name>
<sequence length="119" mass="12294">MAGAADDQWQVAGAADDQWPVAAGMAEGLRLIAVAAGTAEGLRLVAVAGGMAEGLLLAAGEVPALRPGARWAAVPPECAYRQALTRRALCARMAACTRLSQLSLVSRRLTWALTAPSLR</sequence>